<name>A0A4C1TTF8_EUMVA</name>
<feature type="compositionally biased region" description="Basic residues" evidence="1">
    <location>
        <begin position="74"/>
        <end position="83"/>
    </location>
</feature>
<accession>A0A4C1TTF8</accession>
<sequence>MYFGSSPLSVETKMRRAFRELAKTWRKAREKARATCSGRAGQCARRDARRRTRFINRERRRARRAQSAPDRRPRSARPQRLGRHATESAPHPSRHSFGGDRAATSRLSVREACECRSGESLGGPESPGADEDSGDGTDTRGARDRAGVEVDHRRRGAEQTASGPAGFRPDVLYFSLTANFSS</sequence>
<feature type="region of interest" description="Disordered" evidence="1">
    <location>
        <begin position="36"/>
        <end position="170"/>
    </location>
</feature>
<keyword evidence="3" id="KW-1185">Reference proteome</keyword>
<feature type="compositionally biased region" description="Basic and acidic residues" evidence="1">
    <location>
        <begin position="137"/>
        <end position="152"/>
    </location>
</feature>
<protein>
    <submittedName>
        <fullName evidence="2">Uncharacterized protein</fullName>
    </submittedName>
</protein>
<evidence type="ECO:0000313" key="3">
    <source>
        <dbReference type="Proteomes" id="UP000299102"/>
    </source>
</evidence>
<evidence type="ECO:0000313" key="2">
    <source>
        <dbReference type="EMBL" id="GBP17269.1"/>
    </source>
</evidence>
<organism evidence="2 3">
    <name type="scientific">Eumeta variegata</name>
    <name type="common">Bagworm moth</name>
    <name type="synonym">Eumeta japonica</name>
    <dbReference type="NCBI Taxonomy" id="151549"/>
    <lineage>
        <taxon>Eukaryota</taxon>
        <taxon>Metazoa</taxon>
        <taxon>Ecdysozoa</taxon>
        <taxon>Arthropoda</taxon>
        <taxon>Hexapoda</taxon>
        <taxon>Insecta</taxon>
        <taxon>Pterygota</taxon>
        <taxon>Neoptera</taxon>
        <taxon>Endopterygota</taxon>
        <taxon>Lepidoptera</taxon>
        <taxon>Glossata</taxon>
        <taxon>Ditrysia</taxon>
        <taxon>Tineoidea</taxon>
        <taxon>Psychidae</taxon>
        <taxon>Oiketicinae</taxon>
        <taxon>Eumeta</taxon>
    </lineage>
</organism>
<evidence type="ECO:0000256" key="1">
    <source>
        <dbReference type="SAM" id="MobiDB-lite"/>
    </source>
</evidence>
<dbReference type="EMBL" id="BGZK01000086">
    <property type="protein sequence ID" value="GBP17269.1"/>
    <property type="molecule type" value="Genomic_DNA"/>
</dbReference>
<gene>
    <name evidence="2" type="ORF">EVAR_17761_1</name>
</gene>
<reference evidence="2 3" key="1">
    <citation type="journal article" date="2019" name="Commun. Biol.">
        <title>The bagworm genome reveals a unique fibroin gene that provides high tensile strength.</title>
        <authorList>
            <person name="Kono N."/>
            <person name="Nakamura H."/>
            <person name="Ohtoshi R."/>
            <person name="Tomita M."/>
            <person name="Numata K."/>
            <person name="Arakawa K."/>
        </authorList>
    </citation>
    <scope>NUCLEOTIDE SEQUENCE [LARGE SCALE GENOMIC DNA]</scope>
</reference>
<dbReference type="Proteomes" id="UP000299102">
    <property type="component" value="Unassembled WGS sequence"/>
</dbReference>
<feature type="compositionally biased region" description="Low complexity" evidence="1">
    <location>
        <begin position="118"/>
        <end position="127"/>
    </location>
</feature>
<dbReference type="AlphaFoldDB" id="A0A4C1TTF8"/>
<feature type="compositionally biased region" description="Basic and acidic residues" evidence="1">
    <location>
        <begin position="108"/>
        <end position="117"/>
    </location>
</feature>
<proteinExistence type="predicted"/>
<comment type="caution">
    <text evidence="2">The sequence shown here is derived from an EMBL/GenBank/DDBJ whole genome shotgun (WGS) entry which is preliminary data.</text>
</comment>
<feature type="compositionally biased region" description="Basic residues" evidence="1">
    <location>
        <begin position="47"/>
        <end position="64"/>
    </location>
</feature>